<feature type="signal peptide" evidence="18">
    <location>
        <begin position="1"/>
        <end position="21"/>
    </location>
</feature>
<evidence type="ECO:0000256" key="17">
    <source>
        <dbReference type="SAM" id="Phobius"/>
    </source>
</evidence>
<sequence>MEAKTIGTVLVSSILIKQVSCYYCEGDKCSDDEYCCGYNTCCSSYKVWELWYFWFGLCFFLILLSMCSCLWRYRPSKGVVIISTSGGYNYSPLHDDPISIHTSSEDTNQVHTRSGPGISHSAYSPSDSGPPAYTSTSNNFHKNKLSSPPPAYSDVFQKEYYHAN</sequence>
<evidence type="ECO:0000256" key="14">
    <source>
        <dbReference type="ARBA" id="ARBA00035708"/>
    </source>
</evidence>
<dbReference type="OrthoDB" id="10070083at2759"/>
<evidence type="ECO:0000256" key="16">
    <source>
        <dbReference type="ARBA" id="ARBA00046288"/>
    </source>
</evidence>
<evidence type="ECO:0000256" key="13">
    <source>
        <dbReference type="ARBA" id="ARBA00035628"/>
    </source>
</evidence>
<evidence type="ECO:0000256" key="9">
    <source>
        <dbReference type="ARBA" id="ARBA00023136"/>
    </source>
</evidence>
<dbReference type="HOGENOM" id="CLU_1620903_0_0_1"/>
<evidence type="ECO:0000256" key="7">
    <source>
        <dbReference type="ARBA" id="ARBA00022989"/>
    </source>
</evidence>
<keyword evidence="4 17" id="KW-0812">Transmembrane</keyword>
<organism evidence="19 20">
    <name type="scientific">Lottia gigantea</name>
    <name type="common">Giant owl limpet</name>
    <dbReference type="NCBI Taxonomy" id="225164"/>
    <lineage>
        <taxon>Eukaryota</taxon>
        <taxon>Metazoa</taxon>
        <taxon>Spiralia</taxon>
        <taxon>Lophotrochozoa</taxon>
        <taxon>Mollusca</taxon>
        <taxon>Gastropoda</taxon>
        <taxon>Patellogastropoda</taxon>
        <taxon>Lottioidea</taxon>
        <taxon>Lottiidae</taxon>
        <taxon>Lottia</taxon>
    </lineage>
</organism>
<evidence type="ECO:0000313" key="20">
    <source>
        <dbReference type="Proteomes" id="UP000030746"/>
    </source>
</evidence>
<dbReference type="Proteomes" id="UP000030746">
    <property type="component" value="Unassembled WGS sequence"/>
</dbReference>
<evidence type="ECO:0000256" key="15">
    <source>
        <dbReference type="ARBA" id="ARBA00035715"/>
    </source>
</evidence>
<comment type="similarity">
    <text evidence="3">Belongs to the VOPP1/ECOP family.</text>
</comment>
<feature type="chain" id="PRO_5004718202" description="WW domain binding protein VOPP1" evidence="18">
    <location>
        <begin position="22"/>
        <end position="164"/>
    </location>
</feature>
<keyword evidence="8" id="KW-0805">Transcription regulation</keyword>
<keyword evidence="7 17" id="KW-1133">Transmembrane helix</keyword>
<dbReference type="PANTHER" id="PTHR14971">
    <property type="entry name" value="VESICULAR, OVEREXPRESSED IN CANCER, PROSURVIVAL PROTEIN 1"/>
    <property type="match status" value="1"/>
</dbReference>
<dbReference type="RefSeq" id="XP_009052173.1">
    <property type="nucleotide sequence ID" value="XM_009053925.1"/>
</dbReference>
<keyword evidence="12" id="KW-0968">Cytoplasmic vesicle</keyword>
<keyword evidence="9 17" id="KW-0472">Membrane</keyword>
<evidence type="ECO:0000256" key="8">
    <source>
        <dbReference type="ARBA" id="ARBA00023015"/>
    </source>
</evidence>
<dbReference type="InterPro" id="IPR026229">
    <property type="entry name" value="VOPP1"/>
</dbReference>
<evidence type="ECO:0000256" key="2">
    <source>
        <dbReference type="ARBA" id="ARBA00004656"/>
    </source>
</evidence>
<keyword evidence="5 18" id="KW-0732">Signal</keyword>
<evidence type="ECO:0000256" key="1">
    <source>
        <dbReference type="ARBA" id="ARBA00004156"/>
    </source>
</evidence>
<keyword evidence="10" id="KW-0804">Transcription</keyword>
<keyword evidence="20" id="KW-1185">Reference proteome</keyword>
<dbReference type="GO" id="GO:0031902">
    <property type="term" value="C:late endosome membrane"/>
    <property type="evidence" value="ECO:0007669"/>
    <property type="project" value="UniProtKB-SubCell"/>
</dbReference>
<dbReference type="EMBL" id="KB201324">
    <property type="protein sequence ID" value="ESO97153.1"/>
    <property type="molecule type" value="Genomic_DNA"/>
</dbReference>
<dbReference type="GeneID" id="20242811"/>
<dbReference type="OMA" id="EEEYCCG"/>
<dbReference type="PANTHER" id="PTHR14971:SF2">
    <property type="entry name" value="VESICULAR, OVEREXPRESSED IN CANCER, PROSURVIVAL PROTEIN 1"/>
    <property type="match status" value="1"/>
</dbReference>
<evidence type="ECO:0000256" key="12">
    <source>
        <dbReference type="ARBA" id="ARBA00023329"/>
    </source>
</evidence>
<dbReference type="GO" id="GO:0005765">
    <property type="term" value="C:lysosomal membrane"/>
    <property type="evidence" value="ECO:0007669"/>
    <property type="project" value="UniProtKB-SubCell"/>
</dbReference>
<evidence type="ECO:0000313" key="19">
    <source>
        <dbReference type="EMBL" id="ESO97153.1"/>
    </source>
</evidence>
<evidence type="ECO:0000256" key="18">
    <source>
        <dbReference type="SAM" id="SignalP"/>
    </source>
</evidence>
<gene>
    <name evidence="19" type="ORF">LOTGIDRAFT_174586</name>
</gene>
<reference evidence="19 20" key="1">
    <citation type="journal article" date="2013" name="Nature">
        <title>Insights into bilaterian evolution from three spiralian genomes.</title>
        <authorList>
            <person name="Simakov O."/>
            <person name="Marletaz F."/>
            <person name="Cho S.J."/>
            <person name="Edsinger-Gonzales E."/>
            <person name="Havlak P."/>
            <person name="Hellsten U."/>
            <person name="Kuo D.H."/>
            <person name="Larsson T."/>
            <person name="Lv J."/>
            <person name="Arendt D."/>
            <person name="Savage R."/>
            <person name="Osoegawa K."/>
            <person name="de Jong P."/>
            <person name="Grimwood J."/>
            <person name="Chapman J.A."/>
            <person name="Shapiro H."/>
            <person name="Aerts A."/>
            <person name="Otillar R.P."/>
            <person name="Terry A.Y."/>
            <person name="Boore J.L."/>
            <person name="Grigoriev I.V."/>
            <person name="Lindberg D.R."/>
            <person name="Seaver E.C."/>
            <person name="Weisblat D.A."/>
            <person name="Putnam N.H."/>
            <person name="Rokhsar D.S."/>
        </authorList>
    </citation>
    <scope>NUCLEOTIDE SEQUENCE [LARGE SCALE GENOMIC DNA]</scope>
</reference>
<accession>V4A026</accession>
<keyword evidence="11" id="KW-0458">Lysosome</keyword>
<evidence type="ECO:0000256" key="4">
    <source>
        <dbReference type="ARBA" id="ARBA00022692"/>
    </source>
</evidence>
<dbReference type="KEGG" id="lgi:LOTGIDRAFT_174586"/>
<evidence type="ECO:0000256" key="3">
    <source>
        <dbReference type="ARBA" id="ARBA00006655"/>
    </source>
</evidence>
<protein>
    <recommendedName>
        <fullName evidence="14">WW domain binding protein VOPP1</fullName>
    </recommendedName>
    <alternativeName>
        <fullName evidence="15">Vesicular, overexpressed in cancer, prosurvival protein 1</fullName>
    </alternativeName>
</protein>
<dbReference type="AlphaFoldDB" id="V4A026"/>
<evidence type="ECO:0000256" key="11">
    <source>
        <dbReference type="ARBA" id="ARBA00023228"/>
    </source>
</evidence>
<proteinExistence type="inferred from homology"/>
<evidence type="ECO:0000256" key="6">
    <source>
        <dbReference type="ARBA" id="ARBA00022753"/>
    </source>
</evidence>
<evidence type="ECO:0000256" key="10">
    <source>
        <dbReference type="ARBA" id="ARBA00023163"/>
    </source>
</evidence>
<feature type="transmembrane region" description="Helical" evidence="17">
    <location>
        <begin position="51"/>
        <end position="71"/>
    </location>
</feature>
<dbReference type="CTD" id="20242811"/>
<name>V4A026_LOTGI</name>
<comment type="subcellular location">
    <subcellularLocation>
        <location evidence="1">Cytoplasmic vesicle membrane</location>
    </subcellularLocation>
    <subcellularLocation>
        <location evidence="16">Endomembrane system</location>
        <topology evidence="16">Single-pass type I membrane protein</topology>
    </subcellularLocation>
    <subcellularLocation>
        <location evidence="13">Late endosome membrane</location>
        <topology evidence="13">Single-pass membrane protein</topology>
    </subcellularLocation>
    <subcellularLocation>
        <location evidence="2">Lysosome membrane</location>
    </subcellularLocation>
</comment>
<evidence type="ECO:0000256" key="5">
    <source>
        <dbReference type="ARBA" id="ARBA00022729"/>
    </source>
</evidence>
<keyword evidence="6" id="KW-0967">Endosome</keyword>